<sequence length="150" mass="17005">MSNPSMKSIHLEFGLRWDVEDYTTPAEVNNSVPQPLFNVKAGKSANISTLSISRRRSSGTPETQIPDFLAFQQKKQASYFNISSPSPQVTRRAKSPFQRRRQTADASPSTQNLFLLSRIDLTLLKFGFCCNQIAQEVLMQVSRMQRGIRH</sequence>
<dbReference type="Proteomes" id="UP000193642">
    <property type="component" value="Unassembled WGS sequence"/>
</dbReference>
<name>A0A1Y2C4A9_9FUNG</name>
<comment type="caution">
    <text evidence="2">The sequence shown here is derived from an EMBL/GenBank/DDBJ whole genome shotgun (WGS) entry which is preliminary data.</text>
</comment>
<reference evidence="2 3" key="1">
    <citation type="submission" date="2016-07" db="EMBL/GenBank/DDBJ databases">
        <title>Pervasive Adenine N6-methylation of Active Genes in Fungi.</title>
        <authorList>
            <consortium name="DOE Joint Genome Institute"/>
            <person name="Mondo S.J."/>
            <person name="Dannebaum R.O."/>
            <person name="Kuo R.C."/>
            <person name="Labutti K."/>
            <person name="Haridas S."/>
            <person name="Kuo A."/>
            <person name="Salamov A."/>
            <person name="Ahrendt S.R."/>
            <person name="Lipzen A."/>
            <person name="Sullivan W."/>
            <person name="Andreopoulos W.B."/>
            <person name="Clum A."/>
            <person name="Lindquist E."/>
            <person name="Daum C."/>
            <person name="Ramamoorthy G.K."/>
            <person name="Gryganskyi A."/>
            <person name="Culley D."/>
            <person name="Magnuson J.K."/>
            <person name="James T.Y."/>
            <person name="O'Malley M.A."/>
            <person name="Stajich J.E."/>
            <person name="Spatafora J.W."/>
            <person name="Visel A."/>
            <person name="Grigoriev I.V."/>
        </authorList>
    </citation>
    <scope>NUCLEOTIDE SEQUENCE [LARGE SCALE GENOMIC DNA]</scope>
    <source>
        <strain evidence="2 3">JEL800</strain>
    </source>
</reference>
<keyword evidence="3" id="KW-1185">Reference proteome</keyword>
<evidence type="ECO:0000256" key="1">
    <source>
        <dbReference type="SAM" id="MobiDB-lite"/>
    </source>
</evidence>
<dbReference type="EMBL" id="MCGO01000030">
    <property type="protein sequence ID" value="ORY41883.1"/>
    <property type="molecule type" value="Genomic_DNA"/>
</dbReference>
<feature type="compositionally biased region" description="Basic residues" evidence="1">
    <location>
        <begin position="91"/>
        <end position="101"/>
    </location>
</feature>
<gene>
    <name evidence="2" type="ORF">BCR33DRAFT_327155</name>
</gene>
<dbReference type="AlphaFoldDB" id="A0A1Y2C4A9"/>
<proteinExistence type="predicted"/>
<feature type="region of interest" description="Disordered" evidence="1">
    <location>
        <begin position="82"/>
        <end position="105"/>
    </location>
</feature>
<organism evidence="2 3">
    <name type="scientific">Rhizoclosmatium globosum</name>
    <dbReference type="NCBI Taxonomy" id="329046"/>
    <lineage>
        <taxon>Eukaryota</taxon>
        <taxon>Fungi</taxon>
        <taxon>Fungi incertae sedis</taxon>
        <taxon>Chytridiomycota</taxon>
        <taxon>Chytridiomycota incertae sedis</taxon>
        <taxon>Chytridiomycetes</taxon>
        <taxon>Chytridiales</taxon>
        <taxon>Chytriomycetaceae</taxon>
        <taxon>Rhizoclosmatium</taxon>
    </lineage>
</organism>
<evidence type="ECO:0000313" key="3">
    <source>
        <dbReference type="Proteomes" id="UP000193642"/>
    </source>
</evidence>
<evidence type="ECO:0000313" key="2">
    <source>
        <dbReference type="EMBL" id="ORY41883.1"/>
    </source>
</evidence>
<accession>A0A1Y2C4A9</accession>
<protein>
    <submittedName>
        <fullName evidence="2">Uncharacterized protein</fullName>
    </submittedName>
</protein>